<dbReference type="SUPFAM" id="SSF52374">
    <property type="entry name" value="Nucleotidylyl transferase"/>
    <property type="match status" value="1"/>
</dbReference>
<keyword evidence="5 12" id="KW-0067">ATP-binding</keyword>
<dbReference type="Pfam" id="PF00750">
    <property type="entry name" value="tRNA-synt_1d"/>
    <property type="match status" value="1"/>
</dbReference>
<keyword evidence="6 12" id="KW-0648">Protein biosynthesis</keyword>
<dbReference type="GO" id="GO:0032543">
    <property type="term" value="P:mitochondrial translation"/>
    <property type="evidence" value="ECO:0007669"/>
    <property type="project" value="TreeGrafter"/>
</dbReference>
<dbReference type="OrthoDB" id="68056at2759"/>
<evidence type="ECO:0000256" key="12">
    <source>
        <dbReference type="RuleBase" id="RU363038"/>
    </source>
</evidence>
<dbReference type="Pfam" id="PF05746">
    <property type="entry name" value="DALR_1"/>
    <property type="match status" value="1"/>
</dbReference>
<dbReference type="PRINTS" id="PR01038">
    <property type="entry name" value="TRNASYNTHARG"/>
</dbReference>
<dbReference type="FunCoup" id="A0A6P8YPS1">
    <property type="interactions" value="1550"/>
</dbReference>
<dbReference type="InterPro" id="IPR001278">
    <property type="entry name" value="Arg-tRNA-ligase"/>
</dbReference>
<dbReference type="Proteomes" id="UP000515158">
    <property type="component" value="Unplaced"/>
</dbReference>
<dbReference type="EC" id="6.1.1.19" evidence="2"/>
<dbReference type="Gene3D" id="1.10.730.10">
    <property type="entry name" value="Isoleucyl-tRNA Synthetase, Domain 1"/>
    <property type="match status" value="1"/>
</dbReference>
<dbReference type="KEGG" id="tpal:117642245"/>
<dbReference type="GeneID" id="117642245"/>
<feature type="domain" description="DALR anticodon binding" evidence="13">
    <location>
        <begin position="453"/>
        <end position="567"/>
    </location>
</feature>
<dbReference type="InParanoid" id="A0A6P8YPS1"/>
<dbReference type="PANTHER" id="PTHR11956:SF11">
    <property type="entry name" value="ARGININE--TRNA LIGASE, MITOCHONDRIAL-RELATED"/>
    <property type="match status" value="1"/>
</dbReference>
<evidence type="ECO:0000313" key="14">
    <source>
        <dbReference type="Proteomes" id="UP000515158"/>
    </source>
</evidence>
<evidence type="ECO:0000256" key="3">
    <source>
        <dbReference type="ARBA" id="ARBA00022598"/>
    </source>
</evidence>
<evidence type="ECO:0000256" key="7">
    <source>
        <dbReference type="ARBA" id="ARBA00023146"/>
    </source>
</evidence>
<evidence type="ECO:0000256" key="6">
    <source>
        <dbReference type="ARBA" id="ARBA00022917"/>
    </source>
</evidence>
<dbReference type="InterPro" id="IPR008909">
    <property type="entry name" value="DALR_anticod-bd"/>
</dbReference>
<keyword evidence="4 12" id="KW-0547">Nucleotide-binding</keyword>
<dbReference type="GO" id="GO:0005739">
    <property type="term" value="C:mitochondrion"/>
    <property type="evidence" value="ECO:0007669"/>
    <property type="project" value="TreeGrafter"/>
</dbReference>
<evidence type="ECO:0000256" key="5">
    <source>
        <dbReference type="ARBA" id="ARBA00022840"/>
    </source>
</evidence>
<organism evidence="15">
    <name type="scientific">Thrips palmi</name>
    <name type="common">Melon thrips</name>
    <dbReference type="NCBI Taxonomy" id="161013"/>
    <lineage>
        <taxon>Eukaryota</taxon>
        <taxon>Metazoa</taxon>
        <taxon>Ecdysozoa</taxon>
        <taxon>Arthropoda</taxon>
        <taxon>Hexapoda</taxon>
        <taxon>Insecta</taxon>
        <taxon>Pterygota</taxon>
        <taxon>Neoptera</taxon>
        <taxon>Paraneoptera</taxon>
        <taxon>Thysanoptera</taxon>
        <taxon>Terebrantia</taxon>
        <taxon>Thripoidea</taxon>
        <taxon>Thripidae</taxon>
        <taxon>Thrips</taxon>
    </lineage>
</organism>
<protein>
    <recommendedName>
        <fullName evidence="9">Probable arginine--tRNA ligase, mitochondrial</fullName>
        <ecNumber evidence="2">6.1.1.19</ecNumber>
    </recommendedName>
    <alternativeName>
        <fullName evidence="8">Arginyl-tRNA synthetase</fullName>
    </alternativeName>
</protein>
<reference evidence="15" key="1">
    <citation type="submission" date="2025-08" db="UniProtKB">
        <authorList>
            <consortium name="RefSeq"/>
        </authorList>
    </citation>
    <scope>IDENTIFICATION</scope>
    <source>
        <tissue evidence="15">Total insect</tissue>
    </source>
</reference>
<comment type="similarity">
    <text evidence="1 12">Belongs to the class-I aminoacyl-tRNA synthetase family.</text>
</comment>
<dbReference type="FunFam" id="3.40.50.620:FF:000058">
    <property type="entry name" value="Mitochondrial arginyl-tRNA synthetase"/>
    <property type="match status" value="1"/>
</dbReference>
<dbReference type="InterPro" id="IPR009080">
    <property type="entry name" value="tRNAsynth_Ia_anticodon-bd"/>
</dbReference>
<evidence type="ECO:0000256" key="2">
    <source>
        <dbReference type="ARBA" id="ARBA00012837"/>
    </source>
</evidence>
<evidence type="ECO:0000256" key="10">
    <source>
        <dbReference type="ARBA" id="ARBA00049339"/>
    </source>
</evidence>
<dbReference type="NCBIfam" id="TIGR00456">
    <property type="entry name" value="argS"/>
    <property type="match status" value="1"/>
</dbReference>
<proteinExistence type="inferred from homology"/>
<dbReference type="AlphaFoldDB" id="A0A6P8YPS1"/>
<name>A0A6P8YPS1_THRPL</name>
<dbReference type="InterPro" id="IPR035684">
    <property type="entry name" value="ArgRS_core"/>
</dbReference>
<dbReference type="SUPFAM" id="SSF47323">
    <property type="entry name" value="Anticodon-binding domain of a subclass of class I aminoacyl-tRNA synthetases"/>
    <property type="match status" value="1"/>
</dbReference>
<dbReference type="CTD" id="40929"/>
<dbReference type="RefSeq" id="XP_034236102.1">
    <property type="nucleotide sequence ID" value="XM_034380211.1"/>
</dbReference>
<gene>
    <name evidence="15" type="primary">LOC117642245</name>
</gene>
<evidence type="ECO:0000256" key="1">
    <source>
        <dbReference type="ARBA" id="ARBA00005594"/>
    </source>
</evidence>
<comment type="function">
    <text evidence="11">Catalyzes the attachment of arginine to tRNA(Arg) in a two-step reaction: arginine is first activated by ATP to form Arg-AMP and then transferred to the acceptor end of tRNA(Arg).</text>
</comment>
<dbReference type="Gene3D" id="3.40.50.620">
    <property type="entry name" value="HUPs"/>
    <property type="match status" value="1"/>
</dbReference>
<dbReference type="GO" id="GO:0004814">
    <property type="term" value="F:arginine-tRNA ligase activity"/>
    <property type="evidence" value="ECO:0007669"/>
    <property type="project" value="UniProtKB-EC"/>
</dbReference>
<dbReference type="SMART" id="SM00836">
    <property type="entry name" value="DALR_1"/>
    <property type="match status" value="1"/>
</dbReference>
<accession>A0A6P8YPS1</accession>
<evidence type="ECO:0000256" key="11">
    <source>
        <dbReference type="ARBA" id="ARBA00049595"/>
    </source>
</evidence>
<dbReference type="InterPro" id="IPR001412">
    <property type="entry name" value="aa-tRNA-synth_I_CS"/>
</dbReference>
<keyword evidence="7 12" id="KW-0030">Aminoacyl-tRNA synthetase</keyword>
<dbReference type="GO" id="GO:0005524">
    <property type="term" value="F:ATP binding"/>
    <property type="evidence" value="ECO:0007669"/>
    <property type="project" value="UniProtKB-KW"/>
</dbReference>
<dbReference type="GO" id="GO:0006420">
    <property type="term" value="P:arginyl-tRNA aminoacylation"/>
    <property type="evidence" value="ECO:0007669"/>
    <property type="project" value="InterPro"/>
</dbReference>
<keyword evidence="3 12" id="KW-0436">Ligase</keyword>
<dbReference type="FunFam" id="1.10.730.10:FF:000006">
    <property type="entry name" value="Arginyl-tRNA synthetase 2, mitochondrial"/>
    <property type="match status" value="1"/>
</dbReference>
<evidence type="ECO:0000256" key="8">
    <source>
        <dbReference type="ARBA" id="ARBA00033033"/>
    </source>
</evidence>
<evidence type="ECO:0000313" key="15">
    <source>
        <dbReference type="RefSeq" id="XP_034236102.1"/>
    </source>
</evidence>
<dbReference type="PROSITE" id="PS00178">
    <property type="entry name" value="AA_TRNA_LIGASE_I"/>
    <property type="match status" value="1"/>
</dbReference>
<evidence type="ECO:0000259" key="13">
    <source>
        <dbReference type="SMART" id="SM00836"/>
    </source>
</evidence>
<sequence>MASTLKHHVSRRLLELFVQGRPSTSDVVKLASKVNLRKSADFKIGLSVPTDSLSACSNNFNLENVQNSLKADNIVNSVSVIKHQGKTDIFFHLHHENFVREILENNAAKKPLPSRGKRVIVEFSSPNIAKPIHMGHLRSTIIGNFIANLHEWFGYEVLRFNYLGDWGTQFGLVKVGMKILNPSQEELSQKPLSTLYQAYITANAAAEKDPALLDDARKIFMNLECGKQDDISDWKLYKEYTIAELMKTYSRLGIVFDKYSWESDYKADSIVHILKLLDSSGLMATDKEGRSIVNVAGKEVPVLKSDGSTLYLTRDIAAAIDRQEKYRFDMMYYLADTSQHRHFINLFHILKDLNLPWSENLKHIRFGRVRGMSTRQGQVVFLNDILNEAHQLMIKQQKESPNTKVDLLEDLTTADILGVSAIVAADLIHKRQKDYTFNWESARSITGNTGVRLQYTHCRLKSLHENSPLASAHICEPLLLSETAAVNLVFEISRFEEVLERSFDELEASKLSEYLFTLCDAINKAMIALHVSNAGKVGEQRLRLFEEARIVLHRGMTLLGLSPLNRM</sequence>
<dbReference type="PANTHER" id="PTHR11956">
    <property type="entry name" value="ARGINYL-TRNA SYNTHETASE"/>
    <property type="match status" value="1"/>
</dbReference>
<evidence type="ECO:0000256" key="9">
    <source>
        <dbReference type="ARBA" id="ARBA00039495"/>
    </source>
</evidence>
<comment type="catalytic activity">
    <reaction evidence="10">
        <text>tRNA(Arg) + L-arginine + ATP = L-arginyl-tRNA(Arg) + AMP + diphosphate</text>
        <dbReference type="Rhea" id="RHEA:20301"/>
        <dbReference type="Rhea" id="RHEA-COMP:9658"/>
        <dbReference type="Rhea" id="RHEA-COMP:9673"/>
        <dbReference type="ChEBI" id="CHEBI:30616"/>
        <dbReference type="ChEBI" id="CHEBI:32682"/>
        <dbReference type="ChEBI" id="CHEBI:33019"/>
        <dbReference type="ChEBI" id="CHEBI:78442"/>
        <dbReference type="ChEBI" id="CHEBI:78513"/>
        <dbReference type="ChEBI" id="CHEBI:456215"/>
        <dbReference type="EC" id="6.1.1.19"/>
    </reaction>
</comment>
<keyword evidence="14" id="KW-1185">Reference proteome</keyword>
<evidence type="ECO:0000256" key="4">
    <source>
        <dbReference type="ARBA" id="ARBA00022741"/>
    </source>
</evidence>
<dbReference type="InterPro" id="IPR014729">
    <property type="entry name" value="Rossmann-like_a/b/a_fold"/>
</dbReference>